<name>A0ABM6KP39_9BACI</name>
<keyword evidence="1 2" id="KW-0472">Membrane</keyword>
<keyword evidence="2" id="KW-0812">Transmembrane</keyword>
<feature type="transmembrane region" description="Helical" evidence="2">
    <location>
        <begin position="81"/>
        <end position="108"/>
    </location>
</feature>
<keyword evidence="2" id="KW-1133">Transmembrane helix</keyword>
<dbReference type="EMBL" id="CP020880">
    <property type="protein sequence ID" value="ART78160.1"/>
    <property type="molecule type" value="Genomic_DNA"/>
</dbReference>
<gene>
    <name evidence="3" type="ORF">B4U37_19880</name>
</gene>
<dbReference type="InterPro" id="IPR004995">
    <property type="entry name" value="Spore_Ger"/>
</dbReference>
<sequence length="153" mass="16935">MPILEYDCVIFLLTVLADAIFRIPQCAIIFVSLLATIAIGETAVSAKIIHPFSLILVAITYLTSLLLASKQMAAPTNTLRFAFLWIGNFIGITGIVIGTTILILYMVFLRSVGVPYLTPIIPFRIEEFKDTFFRGRLEKINNGKHGFPNADGK</sequence>
<organism evidence="3 4">
    <name type="scientific">Sutcliffiella horikoshii</name>
    <dbReference type="NCBI Taxonomy" id="79883"/>
    <lineage>
        <taxon>Bacteria</taxon>
        <taxon>Bacillati</taxon>
        <taxon>Bacillota</taxon>
        <taxon>Bacilli</taxon>
        <taxon>Bacillales</taxon>
        <taxon>Bacillaceae</taxon>
        <taxon>Sutcliffiella</taxon>
    </lineage>
</organism>
<reference evidence="3 4" key="1">
    <citation type="submission" date="2017-04" db="EMBL/GenBank/DDBJ databases">
        <title>Complete Genome Sequence of the Bacillus horikoshii 20a strain from Cuatro Cienegas, Coahuila, Mexico.</title>
        <authorList>
            <person name="Zarza E."/>
            <person name="Alcaraz L.D."/>
            <person name="Aguilar-Salinas B."/>
            <person name="Islas A."/>
            <person name="Olmedo-Alvarez G."/>
        </authorList>
    </citation>
    <scope>NUCLEOTIDE SEQUENCE [LARGE SCALE GENOMIC DNA]</scope>
    <source>
        <strain evidence="3 4">20a</strain>
    </source>
</reference>
<feature type="transmembrane region" description="Helical" evidence="2">
    <location>
        <begin position="52"/>
        <end position="69"/>
    </location>
</feature>
<feature type="transmembrane region" description="Helical" evidence="2">
    <location>
        <begin position="20"/>
        <end position="40"/>
    </location>
</feature>
<proteinExistence type="predicted"/>
<evidence type="ECO:0000256" key="1">
    <source>
        <dbReference type="ARBA" id="ARBA00023136"/>
    </source>
</evidence>
<protein>
    <recommendedName>
        <fullName evidence="5">Spore germination protein</fullName>
    </recommendedName>
</protein>
<evidence type="ECO:0000313" key="3">
    <source>
        <dbReference type="EMBL" id="ART78160.1"/>
    </source>
</evidence>
<dbReference type="Pfam" id="PF03323">
    <property type="entry name" value="GerA"/>
    <property type="match status" value="1"/>
</dbReference>
<evidence type="ECO:0000313" key="4">
    <source>
        <dbReference type="Proteomes" id="UP000195573"/>
    </source>
</evidence>
<dbReference type="Proteomes" id="UP000195573">
    <property type="component" value="Chromosome"/>
</dbReference>
<keyword evidence="4" id="KW-1185">Reference proteome</keyword>
<evidence type="ECO:0008006" key="5">
    <source>
        <dbReference type="Google" id="ProtNLM"/>
    </source>
</evidence>
<evidence type="ECO:0000256" key="2">
    <source>
        <dbReference type="SAM" id="Phobius"/>
    </source>
</evidence>
<accession>A0ABM6KP39</accession>